<dbReference type="Proteomes" id="UP000285456">
    <property type="component" value="Unassembled WGS sequence"/>
</dbReference>
<sequence>MKRTVEIVLAIIGILGYGLLGAFGVVMLVLQNNEAILQDIVEQTPEMGLGDLDTLIEGLSTGGWLILIVAVLAIILSIVAIFLIKGNKHPKSAGIIFVVTSILGAVITVGFGIFPGIFILIAGIMCFVRKPAQLIQ</sequence>
<gene>
    <name evidence="3" type="ORF">D1B32_18785</name>
</gene>
<dbReference type="EMBL" id="QWEH01000016">
    <property type="protein sequence ID" value="RHW30118.1"/>
    <property type="molecule type" value="Genomic_DNA"/>
</dbReference>
<keyword evidence="1" id="KW-0812">Transmembrane</keyword>
<dbReference type="InterPro" id="IPR025273">
    <property type="entry name" value="DUF4064"/>
</dbReference>
<dbReference type="AlphaFoldDB" id="A0A417YBQ2"/>
<reference evidence="3 4" key="1">
    <citation type="journal article" date="2007" name="Int. J. Syst. Evol. Microbiol.">
        <title>Oceanobacillus profundus sp. nov., isolated from a deep-sea sediment core.</title>
        <authorList>
            <person name="Kim Y.G."/>
            <person name="Choi D.H."/>
            <person name="Hyun S."/>
            <person name="Cho B.C."/>
        </authorList>
    </citation>
    <scope>NUCLEOTIDE SEQUENCE [LARGE SCALE GENOMIC DNA]</scope>
    <source>
        <strain evidence="3 4">DSM 18246</strain>
    </source>
</reference>
<feature type="transmembrane region" description="Helical" evidence="1">
    <location>
        <begin position="7"/>
        <end position="30"/>
    </location>
</feature>
<dbReference type="RefSeq" id="WP_095312700.1">
    <property type="nucleotide sequence ID" value="NZ_JAMAWL010000003.1"/>
</dbReference>
<dbReference type="Pfam" id="PF13273">
    <property type="entry name" value="DUF4064"/>
    <property type="match status" value="1"/>
</dbReference>
<dbReference type="OrthoDB" id="2357232at2"/>
<proteinExistence type="predicted"/>
<organism evidence="3 4">
    <name type="scientific">Oceanobacillus profundus</name>
    <dbReference type="NCBI Taxonomy" id="372463"/>
    <lineage>
        <taxon>Bacteria</taxon>
        <taxon>Bacillati</taxon>
        <taxon>Bacillota</taxon>
        <taxon>Bacilli</taxon>
        <taxon>Bacillales</taxon>
        <taxon>Bacillaceae</taxon>
        <taxon>Oceanobacillus</taxon>
    </lineage>
</organism>
<name>A0A417YBQ2_9BACI</name>
<keyword evidence="4" id="KW-1185">Reference proteome</keyword>
<accession>A0A417YBQ2</accession>
<keyword evidence="1" id="KW-0472">Membrane</keyword>
<comment type="caution">
    <text evidence="3">The sequence shown here is derived from an EMBL/GenBank/DDBJ whole genome shotgun (WGS) entry which is preliminary data.</text>
</comment>
<evidence type="ECO:0000256" key="1">
    <source>
        <dbReference type="SAM" id="Phobius"/>
    </source>
</evidence>
<feature type="transmembrane region" description="Helical" evidence="1">
    <location>
        <begin position="64"/>
        <end position="84"/>
    </location>
</feature>
<feature type="domain" description="DUF4064" evidence="2">
    <location>
        <begin position="2"/>
        <end position="106"/>
    </location>
</feature>
<evidence type="ECO:0000259" key="2">
    <source>
        <dbReference type="Pfam" id="PF13273"/>
    </source>
</evidence>
<protein>
    <submittedName>
        <fullName evidence="3">DUF4064 domain-containing protein</fullName>
    </submittedName>
</protein>
<evidence type="ECO:0000313" key="4">
    <source>
        <dbReference type="Proteomes" id="UP000285456"/>
    </source>
</evidence>
<evidence type="ECO:0000313" key="3">
    <source>
        <dbReference type="EMBL" id="RHW30118.1"/>
    </source>
</evidence>
<keyword evidence="1" id="KW-1133">Transmembrane helix</keyword>
<feature type="transmembrane region" description="Helical" evidence="1">
    <location>
        <begin position="96"/>
        <end position="125"/>
    </location>
</feature>